<sequence length="1292" mass="146707">MHRLIFFVLLSNIHLRSCSDTTDVIPPFPAVEHDFHHQDDTLLISTTNSIVEDLVNAVTDPIVTEETTKTIIDETPAKEFVTKYPLNVNLSSPSTSHLTFRTYFNDSILLVFEEHEIVLFNKHDGIINNHFKYATIIPIDQPNTLVIYDDNTQELFVLNSTHQSQKASISFKPKQIFTFSSNTNRWFAETSDQTAIYVTINFGVTWDQLEDTSSSTILGWSNKTNSIIILQHFRYLKSIDVTTFKSQVVLNDALRTKLFSRYLITRRLNMNEPVSISHRDSLADDGFRALPLRFQSQGNFYCAIEDVYTQDLLLLFTTDNKSGEANETIITTTTICNLVGYSKGNLFNLSNIACGLIINESSTNSIECSSTQIPLYQIRGLTRNVFLANVASEQSTVVSFDGGVNWNKTFYQCDQTINCSTNVSIILNSLVSSNEAPGILVGKATNGIDEYVAVSSDGGKEWRLSSKGHEYLTAISNPDVLIATASNESQHSFQYSTDYGHNWHEKTFFNETDFQILSLLADSNNIFYVLTSNNTNSFNILQFNLNNLILERCARYQLKEWSLQGICVNGTKSYYKRRIAGSHCLNNTADVRTERCQCSLSDFQCLPGYQRSIDGFCLPKSHSIALQDCSCHGNNTLVSKSRGYVKSVDNQCRYGVENHLTDALVTRRDPNSRNFFIYGLNSETKHISAEIHSNDFDQDEDDENDKPRNPIWSTEPELEITALVADDANKFTYMAVQNNDLTTIYRTDQNLRQTNRWRNQLNFNPTQKLYEKANQRIEYLTLDGSAQNLYVLVRDQITREQKIFILDTRTHKRRTIVKNQQIQPSILILDPIKTSLYWISHNSPSIFHIANFQGQTKKQVQLFSSNSNVSYMSYDAITQEILFIVNSTVYGLNTLDHRRLKPRVIYEHSSTIRNALFVYPIVYFTDDDQNNSEVSMIDLHAIDILAKSYAKNVTKLRHFNSLKLFIDMTSNAVKSSESTINRCASRPCSDICIPLENEGFRCLCNDDAQYQTCSCPIGEKFITGACQAVNGQCAPGRVLCQNRINCAESGVLCEQDHTQSFKNMARCTLEREDDGFDCYYEDGETSNRTCIPFEWLCDGIRDCPLGNDEEHCHKMTTTTESIAYASGRCLTEQKFTHVMCRSECLKINDLCGNVSNTLYCAGTFHLHCQKTHEANEYACKCPVQDHCIAMTEQCDTFEHCDKVCQNAIYEASSKNKRIFEPVSMTWMILVTSILLLLFVAILIMTLRYRRQRRNVKQNPISSRTPADDPPAGTASPSDTRQRLLNNAANGTS</sequence>
<feature type="compositionally biased region" description="Polar residues" evidence="8">
    <location>
        <begin position="1274"/>
        <end position="1292"/>
    </location>
</feature>
<feature type="region of interest" description="Disordered" evidence="8">
    <location>
        <begin position="1255"/>
        <end position="1292"/>
    </location>
</feature>
<dbReference type="Gene3D" id="2.130.10.10">
    <property type="entry name" value="YVTN repeat-like/Quinoprotein amine dehydrogenase"/>
    <property type="match status" value="1"/>
</dbReference>
<evidence type="ECO:0000256" key="8">
    <source>
        <dbReference type="SAM" id="MobiDB-lite"/>
    </source>
</evidence>
<dbReference type="InterPro" id="IPR002172">
    <property type="entry name" value="LDrepeatLR_classA_rpt"/>
</dbReference>
<keyword evidence="6" id="KW-0245">EGF-like domain</keyword>
<dbReference type="SUPFAM" id="SSF57424">
    <property type="entry name" value="LDL receptor-like module"/>
    <property type="match status" value="1"/>
</dbReference>
<dbReference type="InterPro" id="IPR011044">
    <property type="entry name" value="Quino_amine_DH_bsu"/>
</dbReference>
<feature type="disulfide bond" evidence="7">
    <location>
        <begin position="1097"/>
        <end position="1112"/>
    </location>
</feature>
<keyword evidence="5 6" id="KW-1015">Disulfide bond</keyword>
<dbReference type="GO" id="GO:0006892">
    <property type="term" value="P:post-Golgi vesicle-mediated transport"/>
    <property type="evidence" value="ECO:0007669"/>
    <property type="project" value="TreeGrafter"/>
</dbReference>
<dbReference type="PROSITE" id="PS50068">
    <property type="entry name" value="LDLRA_2"/>
    <property type="match status" value="1"/>
</dbReference>
<evidence type="ECO:0000256" key="5">
    <source>
        <dbReference type="ARBA" id="ARBA00023157"/>
    </source>
</evidence>
<dbReference type="PRINTS" id="PR00261">
    <property type="entry name" value="LDLRECEPTOR"/>
</dbReference>
<keyword evidence="4 10" id="KW-0732">Signal</keyword>
<accession>A0A816D8W5</accession>
<evidence type="ECO:0000256" key="1">
    <source>
        <dbReference type="ARBA" id="ARBA00004251"/>
    </source>
</evidence>
<evidence type="ECO:0000259" key="11">
    <source>
        <dbReference type="PROSITE" id="PS50026"/>
    </source>
</evidence>
<dbReference type="InterPro" id="IPR006581">
    <property type="entry name" value="VPS10"/>
</dbReference>
<comment type="caution">
    <text evidence="12">The sequence shown here is derived from an EMBL/GenBank/DDBJ whole genome shotgun (WGS) entry which is preliminary data.</text>
</comment>
<dbReference type="Gene3D" id="2.120.10.30">
    <property type="entry name" value="TolB, C-terminal domain"/>
    <property type="match status" value="1"/>
</dbReference>
<feature type="transmembrane region" description="Helical" evidence="9">
    <location>
        <begin position="1224"/>
        <end position="1246"/>
    </location>
</feature>
<dbReference type="CDD" id="cd00112">
    <property type="entry name" value="LDLa"/>
    <property type="match status" value="1"/>
</dbReference>
<dbReference type="GO" id="GO:0005794">
    <property type="term" value="C:Golgi apparatus"/>
    <property type="evidence" value="ECO:0007669"/>
    <property type="project" value="TreeGrafter"/>
</dbReference>
<evidence type="ECO:0000256" key="3">
    <source>
        <dbReference type="ARBA" id="ARBA00022475"/>
    </source>
</evidence>
<dbReference type="GO" id="GO:0005886">
    <property type="term" value="C:plasma membrane"/>
    <property type="evidence" value="ECO:0007669"/>
    <property type="project" value="UniProtKB-SubCell"/>
</dbReference>
<evidence type="ECO:0000256" key="4">
    <source>
        <dbReference type="ARBA" id="ARBA00022729"/>
    </source>
</evidence>
<feature type="disulfide bond" evidence="6">
    <location>
        <begin position="1004"/>
        <end position="1013"/>
    </location>
</feature>
<dbReference type="InterPro" id="IPR050310">
    <property type="entry name" value="VPS10-sortilin"/>
</dbReference>
<dbReference type="SMART" id="SM00192">
    <property type="entry name" value="LDLa"/>
    <property type="match status" value="1"/>
</dbReference>
<dbReference type="InterPro" id="IPR036278">
    <property type="entry name" value="Sialidase_sf"/>
</dbReference>
<evidence type="ECO:0000313" key="13">
    <source>
        <dbReference type="Proteomes" id="UP000663828"/>
    </source>
</evidence>
<evidence type="ECO:0000256" key="9">
    <source>
        <dbReference type="SAM" id="Phobius"/>
    </source>
</evidence>
<dbReference type="PROSITE" id="PS50026">
    <property type="entry name" value="EGF_3"/>
    <property type="match status" value="1"/>
</dbReference>
<dbReference type="PANTHER" id="PTHR12106:SF27">
    <property type="entry name" value="SORTILIN-RELATED RECEPTOR"/>
    <property type="match status" value="1"/>
</dbReference>
<dbReference type="SUPFAM" id="SSF50969">
    <property type="entry name" value="YVTN repeat-like/Quinoprotein amine dehydrogenase"/>
    <property type="match status" value="1"/>
</dbReference>
<dbReference type="SUPFAM" id="SSF50939">
    <property type="entry name" value="Sialidases"/>
    <property type="match status" value="1"/>
</dbReference>
<keyword evidence="9" id="KW-1133">Transmembrane helix</keyword>
<dbReference type="Pfam" id="PF15901">
    <property type="entry name" value="Sortilin_C"/>
    <property type="match status" value="1"/>
</dbReference>
<comment type="subcellular location">
    <subcellularLocation>
        <location evidence="1">Cell membrane</location>
        <topology evidence="1">Single-pass type I membrane protein</topology>
    </subcellularLocation>
</comment>
<dbReference type="InterPro" id="IPR011042">
    <property type="entry name" value="6-blade_b-propeller_TolB-like"/>
</dbReference>
<proteinExistence type="inferred from homology"/>
<protein>
    <recommendedName>
        <fullName evidence="11">EGF-like domain-containing protein</fullName>
    </recommendedName>
</protein>
<comment type="similarity">
    <text evidence="2">Belongs to the VPS10-related sortilin family.</text>
</comment>
<gene>
    <name evidence="12" type="ORF">XAT740_LOCUS52155</name>
</gene>
<dbReference type="SMART" id="SM00602">
    <property type="entry name" value="VPS10"/>
    <property type="match status" value="1"/>
</dbReference>
<dbReference type="InterPro" id="IPR023415">
    <property type="entry name" value="LDLR_class-A_CS"/>
</dbReference>
<feature type="domain" description="EGF-like" evidence="11">
    <location>
        <begin position="979"/>
        <end position="1014"/>
    </location>
</feature>
<evidence type="ECO:0000256" key="2">
    <source>
        <dbReference type="ARBA" id="ARBA00008251"/>
    </source>
</evidence>
<evidence type="ECO:0000313" key="12">
    <source>
        <dbReference type="EMBL" id="CAF1634104.1"/>
    </source>
</evidence>
<organism evidence="12 13">
    <name type="scientific">Adineta ricciae</name>
    <name type="common">Rotifer</name>
    <dbReference type="NCBI Taxonomy" id="249248"/>
    <lineage>
        <taxon>Eukaryota</taxon>
        <taxon>Metazoa</taxon>
        <taxon>Spiralia</taxon>
        <taxon>Gnathifera</taxon>
        <taxon>Rotifera</taxon>
        <taxon>Eurotatoria</taxon>
        <taxon>Bdelloidea</taxon>
        <taxon>Adinetida</taxon>
        <taxon>Adinetidae</taxon>
        <taxon>Adineta</taxon>
    </lineage>
</organism>
<comment type="caution">
    <text evidence="6">Lacks conserved residue(s) required for the propagation of feature annotation.</text>
</comment>
<feature type="chain" id="PRO_5032407534" description="EGF-like domain-containing protein" evidence="10">
    <location>
        <begin position="19"/>
        <end position="1292"/>
    </location>
</feature>
<dbReference type="EMBL" id="CAJNOR010008517">
    <property type="protein sequence ID" value="CAF1634104.1"/>
    <property type="molecule type" value="Genomic_DNA"/>
</dbReference>
<evidence type="ECO:0000256" key="6">
    <source>
        <dbReference type="PROSITE-ProRule" id="PRU00076"/>
    </source>
</evidence>
<dbReference type="Gene3D" id="4.10.400.10">
    <property type="entry name" value="Low-density Lipoprotein Receptor"/>
    <property type="match status" value="1"/>
</dbReference>
<dbReference type="InterPro" id="IPR015943">
    <property type="entry name" value="WD40/YVTN_repeat-like_dom_sf"/>
</dbReference>
<keyword evidence="9" id="KW-0472">Membrane</keyword>
<keyword evidence="3" id="KW-1003">Cell membrane</keyword>
<name>A0A816D8W5_ADIRI</name>
<evidence type="ECO:0000256" key="10">
    <source>
        <dbReference type="SAM" id="SignalP"/>
    </source>
</evidence>
<dbReference type="InterPro" id="IPR031777">
    <property type="entry name" value="Sortilin_C"/>
</dbReference>
<dbReference type="InterPro" id="IPR036055">
    <property type="entry name" value="LDL_receptor-like_sf"/>
</dbReference>
<dbReference type="PROSITE" id="PS01209">
    <property type="entry name" value="LDLRA_1"/>
    <property type="match status" value="1"/>
</dbReference>
<reference evidence="12" key="1">
    <citation type="submission" date="2021-02" db="EMBL/GenBank/DDBJ databases">
        <authorList>
            <person name="Nowell W R."/>
        </authorList>
    </citation>
    <scope>NUCLEOTIDE SEQUENCE</scope>
</reference>
<dbReference type="PANTHER" id="PTHR12106">
    <property type="entry name" value="SORTILIN RELATED"/>
    <property type="match status" value="1"/>
</dbReference>
<dbReference type="Pfam" id="PF00057">
    <property type="entry name" value="Ldl_recept_a"/>
    <property type="match status" value="1"/>
</dbReference>
<evidence type="ECO:0000256" key="7">
    <source>
        <dbReference type="PROSITE-ProRule" id="PRU00124"/>
    </source>
</evidence>
<keyword evidence="9" id="KW-0812">Transmembrane</keyword>
<dbReference type="Proteomes" id="UP000663828">
    <property type="component" value="Unassembled WGS sequence"/>
</dbReference>
<keyword evidence="13" id="KW-1185">Reference proteome</keyword>
<dbReference type="InterPro" id="IPR000742">
    <property type="entry name" value="EGF"/>
</dbReference>
<feature type="signal peptide" evidence="10">
    <location>
        <begin position="1"/>
        <end position="18"/>
    </location>
</feature>